<evidence type="ECO:0000256" key="1">
    <source>
        <dbReference type="ARBA" id="ARBA00022723"/>
    </source>
</evidence>
<dbReference type="EMBL" id="JACAZF010000002">
    <property type="protein sequence ID" value="KAF7311695.1"/>
    <property type="molecule type" value="Genomic_DNA"/>
</dbReference>
<evidence type="ECO:0000313" key="6">
    <source>
        <dbReference type="Proteomes" id="UP000636479"/>
    </source>
</evidence>
<evidence type="ECO:0000256" key="3">
    <source>
        <dbReference type="ARBA" id="ARBA00022833"/>
    </source>
</evidence>
<dbReference type="Pfam" id="PF01753">
    <property type="entry name" value="zf-MYND"/>
    <property type="match status" value="1"/>
</dbReference>
<dbReference type="RefSeq" id="XP_037223803.1">
    <property type="nucleotide sequence ID" value="XM_037358708.1"/>
</dbReference>
<gene>
    <name evidence="5" type="ORF">MIND_00179300</name>
</gene>
<proteinExistence type="predicted"/>
<keyword evidence="3" id="KW-0862">Zinc</keyword>
<accession>A0A8H6T994</accession>
<name>A0A8H6T994_9AGAR</name>
<dbReference type="PANTHER" id="PTHR10237:SF14">
    <property type="entry name" value="MYND-TYPE DOMAIN-CONTAINING PROTEIN"/>
    <property type="match status" value="1"/>
</dbReference>
<keyword evidence="2" id="KW-0863">Zinc-finger</keyword>
<keyword evidence="6" id="KW-1185">Reference proteome</keyword>
<dbReference type="GeneID" id="59341224"/>
<keyword evidence="1" id="KW-0479">Metal-binding</keyword>
<dbReference type="Gene3D" id="6.10.140.2220">
    <property type="match status" value="1"/>
</dbReference>
<dbReference type="GO" id="GO:0000981">
    <property type="term" value="F:DNA-binding transcription factor activity, RNA polymerase II-specific"/>
    <property type="evidence" value="ECO:0007669"/>
    <property type="project" value="TreeGrafter"/>
</dbReference>
<dbReference type="Proteomes" id="UP000636479">
    <property type="component" value="Unassembled WGS sequence"/>
</dbReference>
<reference evidence="5" key="1">
    <citation type="submission" date="2020-05" db="EMBL/GenBank/DDBJ databases">
        <title>Mycena genomes resolve the evolution of fungal bioluminescence.</title>
        <authorList>
            <person name="Tsai I.J."/>
        </authorList>
    </citation>
    <scope>NUCLEOTIDE SEQUENCE</scope>
    <source>
        <strain evidence="5">171206Taipei</strain>
    </source>
</reference>
<dbReference type="PROSITE" id="PS01360">
    <property type="entry name" value="ZF_MYND_1"/>
    <property type="match status" value="1"/>
</dbReference>
<dbReference type="InterPro" id="IPR024119">
    <property type="entry name" value="TF_DEAF-1"/>
</dbReference>
<dbReference type="PANTHER" id="PTHR10237">
    <property type="entry name" value="DEFORMED EPIDERMAL AUTOREGULATORY FACTOR 1 HOMOLOG SUPPRESSIN"/>
    <property type="match status" value="1"/>
</dbReference>
<protein>
    <submittedName>
        <fullName evidence="5">Putative MYND domain protein</fullName>
    </submittedName>
</protein>
<dbReference type="SUPFAM" id="SSF144232">
    <property type="entry name" value="HIT/MYND zinc finger-like"/>
    <property type="match status" value="1"/>
</dbReference>
<organism evidence="5 6">
    <name type="scientific">Mycena indigotica</name>
    <dbReference type="NCBI Taxonomy" id="2126181"/>
    <lineage>
        <taxon>Eukaryota</taxon>
        <taxon>Fungi</taxon>
        <taxon>Dikarya</taxon>
        <taxon>Basidiomycota</taxon>
        <taxon>Agaricomycotina</taxon>
        <taxon>Agaricomycetes</taxon>
        <taxon>Agaricomycetidae</taxon>
        <taxon>Agaricales</taxon>
        <taxon>Marasmiineae</taxon>
        <taxon>Mycenaceae</taxon>
        <taxon>Mycena</taxon>
    </lineage>
</organism>
<dbReference type="AlphaFoldDB" id="A0A8H6T994"/>
<sequence>MAAIVARLRHKPWDDFTDLEKHIWSEIQANHPAQNAPDKNLDIVAWNNYYELVITLKYHPYREGRPMPQVPCNDILIKATSVRTVSETNQRLKQHNQELFNAELLLLESSIEIYRLGFVDSWTALERTAKETIVMEGLYRASCYVVRTCAESRSGCPEMTVSGLAGDGKYNLISLMNAFLSVDPEGTGKLKELYFFEHPYGDNEYRTAAHAPDGLKLGCQQLKVFRNMYIVWALIFIFKTHLGHPREEFPRTRNAVHRSAEEKQRMKQVNASLKRDGYYLLTKEEERETRRENAKADARCTACHTISTQSSLKRCSRCGHVWYCSVQCQKRDWKTHKRSCGLEHFDLAAVSPVAPAPIEFIGCPPAAPGFVRSLTLRRQIAQLANDCYFGAAYLCDVQADGATFISRPIFLAHSTIDAKVQFFVARRRAMATGSPAAVAKMMTVLHQAQRDEGLDVPFDTVIAQFVREYEIAPWAGWEQVAEAARDFPPPTQEEKIEEQKYRIERMLRVLNLT</sequence>
<feature type="domain" description="MYND-type" evidence="4">
    <location>
        <begin position="300"/>
        <end position="340"/>
    </location>
</feature>
<dbReference type="GO" id="GO:0008270">
    <property type="term" value="F:zinc ion binding"/>
    <property type="evidence" value="ECO:0007669"/>
    <property type="project" value="UniProtKB-KW"/>
</dbReference>
<dbReference type="GO" id="GO:0005634">
    <property type="term" value="C:nucleus"/>
    <property type="evidence" value="ECO:0007669"/>
    <property type="project" value="TreeGrafter"/>
</dbReference>
<dbReference type="OrthoDB" id="2870891at2759"/>
<evidence type="ECO:0000259" key="4">
    <source>
        <dbReference type="PROSITE" id="PS01360"/>
    </source>
</evidence>
<evidence type="ECO:0000313" key="5">
    <source>
        <dbReference type="EMBL" id="KAF7311695.1"/>
    </source>
</evidence>
<comment type="caution">
    <text evidence="5">The sequence shown here is derived from an EMBL/GenBank/DDBJ whole genome shotgun (WGS) entry which is preliminary data.</text>
</comment>
<evidence type="ECO:0000256" key="2">
    <source>
        <dbReference type="ARBA" id="ARBA00022771"/>
    </source>
</evidence>
<dbReference type="InterPro" id="IPR002893">
    <property type="entry name" value="Znf_MYND"/>
</dbReference>